<evidence type="ECO:0000313" key="1">
    <source>
        <dbReference type="EMBL" id="PVZ98373.1"/>
    </source>
</evidence>
<keyword evidence="3" id="KW-1185">Reference proteome</keyword>
<name>A0A2U1J005_SMIAN</name>
<evidence type="ECO:0000313" key="2">
    <source>
        <dbReference type="EMBL" id="PWA01485.1"/>
    </source>
</evidence>
<dbReference type="EMBL" id="MBFU01000556">
    <property type="protein sequence ID" value="PVZ98373.1"/>
    <property type="molecule type" value="Genomic_DNA"/>
</dbReference>
<reference evidence="1 3" key="1">
    <citation type="journal article" date="2018" name="MBio">
        <title>Comparative Genomics Reveals the Core Gene Toolbox for the Fungus-Insect Symbiosis.</title>
        <authorList>
            <person name="Wang Y."/>
            <person name="Stata M."/>
            <person name="Wang W."/>
            <person name="Stajich J.E."/>
            <person name="White M.M."/>
            <person name="Moncalvo J.M."/>
        </authorList>
    </citation>
    <scope>NUCLEOTIDE SEQUENCE [LARGE SCALE GENOMIC DNA]</scope>
    <source>
        <strain evidence="1 3">AUS-126-30</strain>
    </source>
</reference>
<accession>A0A2U1J005</accession>
<dbReference type="EMBL" id="MBFU01000167">
    <property type="protein sequence ID" value="PWA01485.1"/>
    <property type="molecule type" value="Genomic_DNA"/>
</dbReference>
<sequence>MSCYEYSAAPCFSDNNLSSIRNWINSVCSGDFCCFHIKRTLVLSHGYLNMSVRGSGGTAKTRGTMLSLLEKRGNSNFWDSNFQNTGYRASLDGYCNICRITKKREGTDTTKENDLNLEGFVGFTEAGATDINGKSIRGGRMNIDANLYCRA</sequence>
<organism evidence="1 3">
    <name type="scientific">Smittium angustum</name>
    <dbReference type="NCBI Taxonomy" id="133377"/>
    <lineage>
        <taxon>Eukaryota</taxon>
        <taxon>Fungi</taxon>
        <taxon>Fungi incertae sedis</taxon>
        <taxon>Zoopagomycota</taxon>
        <taxon>Kickxellomycotina</taxon>
        <taxon>Harpellomycetes</taxon>
        <taxon>Harpellales</taxon>
        <taxon>Legeriomycetaceae</taxon>
        <taxon>Smittium</taxon>
    </lineage>
</organism>
<dbReference type="AlphaFoldDB" id="A0A2U1J005"/>
<proteinExistence type="predicted"/>
<protein>
    <submittedName>
        <fullName evidence="1">Uncharacterized protein</fullName>
    </submittedName>
</protein>
<dbReference type="Proteomes" id="UP000245591">
    <property type="component" value="Unassembled WGS sequence"/>
</dbReference>
<evidence type="ECO:0000313" key="3">
    <source>
        <dbReference type="Proteomes" id="UP000245591"/>
    </source>
</evidence>
<comment type="caution">
    <text evidence="1">The sequence shown here is derived from an EMBL/GenBank/DDBJ whole genome shotgun (WGS) entry which is preliminary data.</text>
</comment>
<gene>
    <name evidence="2" type="ORF">BB558_002412</name>
    <name evidence="1" type="ORF">BB558_005636</name>
</gene>